<reference evidence="5" key="1">
    <citation type="journal article" date="2014" name="Front. Microbiol.">
        <title>High frequency of phylogenetically diverse reductive dehalogenase-homologous genes in deep subseafloor sedimentary metagenomes.</title>
        <authorList>
            <person name="Kawai M."/>
            <person name="Futagami T."/>
            <person name="Toyoda A."/>
            <person name="Takaki Y."/>
            <person name="Nishi S."/>
            <person name="Hori S."/>
            <person name="Arai W."/>
            <person name="Tsubouchi T."/>
            <person name="Morono Y."/>
            <person name="Uchiyama I."/>
            <person name="Ito T."/>
            <person name="Fujiyama A."/>
            <person name="Inagaki F."/>
            <person name="Takami H."/>
        </authorList>
    </citation>
    <scope>NUCLEOTIDE SEQUENCE</scope>
    <source>
        <strain evidence="5">Expedition CK06-06</strain>
    </source>
</reference>
<comment type="caution">
    <text evidence="5">The sequence shown here is derived from an EMBL/GenBank/DDBJ whole genome shotgun (WGS) entry which is preliminary data.</text>
</comment>
<feature type="region of interest" description="Disordered" evidence="3">
    <location>
        <begin position="223"/>
        <end position="257"/>
    </location>
</feature>
<feature type="domain" description="Sulfatase N-terminal" evidence="4">
    <location>
        <begin position="2"/>
        <end position="145"/>
    </location>
</feature>
<dbReference type="InterPro" id="IPR017850">
    <property type="entry name" value="Alkaline_phosphatase_core_sf"/>
</dbReference>
<dbReference type="PANTHER" id="PTHR42693:SF53">
    <property type="entry name" value="ENDO-4-O-SULFATASE"/>
    <property type="match status" value="1"/>
</dbReference>
<gene>
    <name evidence="5" type="ORF">S01H1_49122</name>
</gene>
<dbReference type="InterPro" id="IPR050738">
    <property type="entry name" value="Sulfatase"/>
</dbReference>
<sequence>TDFVTDFIRKKQDKPLLVYFPMTLVHAPFPPTPESKNQKSKDHQKNFEDMVAYMDACIGKILDSLKDANRMDSTVMLFTGDNGTNDLLSSTLNGETIRGGKGYTRDHGTHVPLIVTGPGVPAGKVCEDLIDFSDFLPTMADIAGADLPKNVELDGRSFWPQCRGREGNPREWLFNYYFPRPYAKRYDNKYQHSESRWVRNKEYKLYGDGRFYNVAKDVLEHSPLSPDDASETRQSLQKVLNSMPRKGANINYNKTRL</sequence>
<evidence type="ECO:0000256" key="2">
    <source>
        <dbReference type="ARBA" id="ARBA00022801"/>
    </source>
</evidence>
<name>X0VN76_9ZZZZ</name>
<evidence type="ECO:0000256" key="3">
    <source>
        <dbReference type="SAM" id="MobiDB-lite"/>
    </source>
</evidence>
<accession>X0VN76</accession>
<evidence type="ECO:0000259" key="4">
    <source>
        <dbReference type="Pfam" id="PF00884"/>
    </source>
</evidence>
<dbReference type="EMBL" id="BARS01031575">
    <property type="protein sequence ID" value="GAG19700.1"/>
    <property type="molecule type" value="Genomic_DNA"/>
</dbReference>
<organism evidence="5">
    <name type="scientific">marine sediment metagenome</name>
    <dbReference type="NCBI Taxonomy" id="412755"/>
    <lineage>
        <taxon>unclassified sequences</taxon>
        <taxon>metagenomes</taxon>
        <taxon>ecological metagenomes</taxon>
    </lineage>
</organism>
<keyword evidence="2" id="KW-0378">Hydrolase</keyword>
<feature type="non-terminal residue" evidence="5">
    <location>
        <position position="1"/>
    </location>
</feature>
<dbReference type="InterPro" id="IPR000917">
    <property type="entry name" value="Sulfatase_N"/>
</dbReference>
<dbReference type="GO" id="GO:0004065">
    <property type="term" value="F:arylsulfatase activity"/>
    <property type="evidence" value="ECO:0007669"/>
    <property type="project" value="TreeGrafter"/>
</dbReference>
<protein>
    <recommendedName>
        <fullName evidence="4">Sulfatase N-terminal domain-containing protein</fullName>
    </recommendedName>
</protein>
<dbReference type="AlphaFoldDB" id="X0VN76"/>
<dbReference type="PANTHER" id="PTHR42693">
    <property type="entry name" value="ARYLSULFATASE FAMILY MEMBER"/>
    <property type="match status" value="1"/>
</dbReference>
<dbReference type="SUPFAM" id="SSF53649">
    <property type="entry name" value="Alkaline phosphatase-like"/>
    <property type="match status" value="1"/>
</dbReference>
<dbReference type="Gene3D" id="3.40.720.10">
    <property type="entry name" value="Alkaline Phosphatase, subunit A"/>
    <property type="match status" value="1"/>
</dbReference>
<evidence type="ECO:0000313" key="5">
    <source>
        <dbReference type="EMBL" id="GAG19700.1"/>
    </source>
</evidence>
<comment type="similarity">
    <text evidence="1">Belongs to the sulfatase family.</text>
</comment>
<evidence type="ECO:0000256" key="1">
    <source>
        <dbReference type="ARBA" id="ARBA00008779"/>
    </source>
</evidence>
<proteinExistence type="inferred from homology"/>
<dbReference type="Pfam" id="PF00884">
    <property type="entry name" value="Sulfatase"/>
    <property type="match status" value="1"/>
</dbReference>